<proteinExistence type="predicted"/>
<dbReference type="EMBL" id="KZ613467">
    <property type="protein sequence ID" value="PMD26681.1"/>
    <property type="molecule type" value="Genomic_DNA"/>
</dbReference>
<evidence type="ECO:0000313" key="1">
    <source>
        <dbReference type="EMBL" id="PMD26681.1"/>
    </source>
</evidence>
<dbReference type="AlphaFoldDB" id="A0A2J6QK88"/>
<gene>
    <name evidence="1" type="ORF">NA56DRAFT_654475</name>
</gene>
<sequence>MYTQKQARILGSLVQMPFPLQGRSTGHQNAQELILASREWSLHDGRRRPNPPDPVGYKRDLMTAQEARQRLDSKQNSQVKLGFKKMRPSPARFVSPGMGAEATALTPTKQRDFPITKEARVKPAVPIINPRDGFRDNNKCIVNDIGDEASSLARNKLLYFIISRISKLGGEVCDADWRKKVKSWVLSESTDEAGEKKGAHSSSF</sequence>
<protein>
    <submittedName>
        <fullName evidence="1">Uncharacterized protein</fullName>
    </submittedName>
</protein>
<dbReference type="Proteomes" id="UP000235672">
    <property type="component" value="Unassembled WGS sequence"/>
</dbReference>
<accession>A0A2J6QK88</accession>
<name>A0A2J6QK88_9HELO</name>
<organism evidence="1 2">
    <name type="scientific">Hyaloscypha hepaticicola</name>
    <dbReference type="NCBI Taxonomy" id="2082293"/>
    <lineage>
        <taxon>Eukaryota</taxon>
        <taxon>Fungi</taxon>
        <taxon>Dikarya</taxon>
        <taxon>Ascomycota</taxon>
        <taxon>Pezizomycotina</taxon>
        <taxon>Leotiomycetes</taxon>
        <taxon>Helotiales</taxon>
        <taxon>Hyaloscyphaceae</taxon>
        <taxon>Hyaloscypha</taxon>
    </lineage>
</organism>
<keyword evidence="2" id="KW-1185">Reference proteome</keyword>
<reference evidence="1 2" key="1">
    <citation type="submission" date="2016-05" db="EMBL/GenBank/DDBJ databases">
        <title>A degradative enzymes factory behind the ericoid mycorrhizal symbiosis.</title>
        <authorList>
            <consortium name="DOE Joint Genome Institute"/>
            <person name="Martino E."/>
            <person name="Morin E."/>
            <person name="Grelet G."/>
            <person name="Kuo A."/>
            <person name="Kohler A."/>
            <person name="Daghino S."/>
            <person name="Barry K."/>
            <person name="Choi C."/>
            <person name="Cichocki N."/>
            <person name="Clum A."/>
            <person name="Copeland A."/>
            <person name="Hainaut M."/>
            <person name="Haridas S."/>
            <person name="Labutti K."/>
            <person name="Lindquist E."/>
            <person name="Lipzen A."/>
            <person name="Khouja H.-R."/>
            <person name="Murat C."/>
            <person name="Ohm R."/>
            <person name="Olson A."/>
            <person name="Spatafora J."/>
            <person name="Veneault-Fourrey C."/>
            <person name="Henrissat B."/>
            <person name="Grigoriev I."/>
            <person name="Martin F."/>
            <person name="Perotto S."/>
        </authorList>
    </citation>
    <scope>NUCLEOTIDE SEQUENCE [LARGE SCALE GENOMIC DNA]</scope>
    <source>
        <strain evidence="1 2">UAMH 7357</strain>
    </source>
</reference>
<evidence type="ECO:0000313" key="2">
    <source>
        <dbReference type="Proteomes" id="UP000235672"/>
    </source>
</evidence>